<dbReference type="HOGENOM" id="CLU_002351_3_0_1"/>
<dbReference type="GO" id="GO:0005992">
    <property type="term" value="P:trehalose biosynthetic process"/>
    <property type="evidence" value="ECO:0007669"/>
    <property type="project" value="EnsemblFungi"/>
</dbReference>
<dbReference type="FunFam" id="3.40.50.2000:FF:000036">
    <property type="entry name" value="Alpha,alpha-trehalose-phosphate synthase subunit Tps2"/>
    <property type="match status" value="1"/>
</dbReference>
<dbReference type="GO" id="GO:0006995">
    <property type="term" value="P:cellular response to nitrogen starvation"/>
    <property type="evidence" value="ECO:0007669"/>
    <property type="project" value="EnsemblFungi"/>
</dbReference>
<feature type="compositionally biased region" description="Low complexity" evidence="3">
    <location>
        <begin position="918"/>
        <end position="942"/>
    </location>
</feature>
<dbReference type="GO" id="GO:0031505">
    <property type="term" value="P:fungal-type cell wall organization"/>
    <property type="evidence" value="ECO:0007669"/>
    <property type="project" value="TreeGrafter"/>
</dbReference>
<dbReference type="SUPFAM" id="SSF53756">
    <property type="entry name" value="UDP-Glycosyltransferase/glycogen phosphorylase"/>
    <property type="match status" value="1"/>
</dbReference>
<dbReference type="RefSeq" id="XP_003679755.1">
    <property type="nucleotide sequence ID" value="XM_003679707.1"/>
</dbReference>
<dbReference type="InParanoid" id="G8ZPK0"/>
<protein>
    <recommendedName>
        <fullName evidence="6">Trehalose-6-phosphate phosphatase</fullName>
    </recommendedName>
</protein>
<dbReference type="InterPro" id="IPR036412">
    <property type="entry name" value="HAD-like_sf"/>
</dbReference>
<dbReference type="Gene3D" id="3.30.70.1020">
    <property type="entry name" value="Trehalose-6-phosphate phosphatase related protein, domain 2"/>
    <property type="match status" value="1"/>
</dbReference>
<name>G8ZPK0_TORDE</name>
<dbReference type="FunFam" id="3.40.50.2000:FF:000131">
    <property type="entry name" value="Trehalose-6-phosphate phosphatase"/>
    <property type="match status" value="1"/>
</dbReference>
<dbReference type="Proteomes" id="UP000005627">
    <property type="component" value="Chromosome 2"/>
</dbReference>
<sequence>MSVKKQRIINCVSQLPYKIQLGESNDDWKIEAAVGSSALYSSLDFLNSDEEAEKYEQHVIGWTGEITRQDDFASRLSAHHEKKEKTEEGDEDPLYLAKDQLDGLTKAIQEQSEHDENIKLSNVHPVWLLRRDQNRWREYAENVIWPTFHYILQFSSEGGGSENKWWYDYVKFNEAYAMKIGEIYQKGDIIWVHDYYLMLLPQLLRMRFDEEDLTIAYFHHSPWPSNEYFRCLPRRKQILDGLVGANRICFQNDGFARHFVSSCKRLLESSSTKSKNALGIDQYQVGANGGDVIVDSLPIGVNTKRLLKDAFTPDIDEKVLAIKNAYQGKKIFIGRDRLDPVRGVVQKLRAYETFLAMYPEWRDQVVLIQVSSPPINRTSQQSFRLEQQVTELVNSINSKYGGLDHSPVQHYYMRIPKDVYLSLLRVADLCIITSVRDGMNTTALEYVTVKSHMSSYNCYGNPLVLSEFSGSSTVLKDAIIVNPWDSVAVAKSINKALKLSKEEKFALEKKIWPEVPTIQDWTDKFLTTLDSISDKTSPGAKEKRITPALNRPILLENYKQAKRRLFLFDYDGTLTPIVRDPAAAIPSARLITILSKLAADPKNQIWIISGRDQKFLQRWLGSRLPHLGLSAEHGCFVRDVNSEEWVNLTEKFDMSWQAKVGKVMEEITDRTPGSNIERKKVALTWHYRRADPELGEFHAAELKRELLKVAEEYDLEIMDGKANLEVRPSFVNKGEIVRRLVWHKHGMPQDMLNNKREELTKEEMPDFMLCLGDDMTDEDMFNQLNKIESVWKSKYPDKVNQWNNFGFYPCTVGSASKKTVAKAHLTDPQQVLDTLGLLVGNVSLFQSAGTVELDSRGHVKNSERSLKSEQAQAEYALKRQNSNTSLKRLDSREPLRRQGSNTSLHRQGSNTSLNRQDSSSSLHRLSSSTTMSRQGSSTSIKR</sequence>
<dbReference type="GO" id="GO:0004805">
    <property type="term" value="F:trehalose-phosphatase activity"/>
    <property type="evidence" value="ECO:0007669"/>
    <property type="project" value="EnsemblFungi"/>
</dbReference>
<evidence type="ECO:0000313" key="4">
    <source>
        <dbReference type="EMBL" id="CCE90544.1"/>
    </source>
</evidence>
<feature type="compositionally biased region" description="Polar residues" evidence="3">
    <location>
        <begin position="898"/>
        <end position="917"/>
    </location>
</feature>
<dbReference type="AlphaFoldDB" id="G8ZPK0"/>
<feature type="compositionally biased region" description="Basic and acidic residues" evidence="3">
    <location>
        <begin position="856"/>
        <end position="867"/>
    </location>
</feature>
<dbReference type="GeneID" id="11504623"/>
<dbReference type="EMBL" id="HE616743">
    <property type="protein sequence ID" value="CCE90544.1"/>
    <property type="molecule type" value="Genomic_DNA"/>
</dbReference>
<dbReference type="STRING" id="1076872.G8ZPK0"/>
<gene>
    <name evidence="4" type="primary">TDEL0B04150</name>
    <name evidence="4" type="ORF">TDEL_0B04150</name>
</gene>
<evidence type="ECO:0000313" key="5">
    <source>
        <dbReference type="Proteomes" id="UP000005627"/>
    </source>
</evidence>
<reference evidence="4 5" key="1">
    <citation type="journal article" date="2011" name="Proc. Natl. Acad. Sci. U.S.A.">
        <title>Evolutionary erosion of yeast sex chromosomes by mating-type switching accidents.</title>
        <authorList>
            <person name="Gordon J.L."/>
            <person name="Armisen D."/>
            <person name="Proux-Wera E."/>
            <person name="Oheigeartaigh S.S."/>
            <person name="Byrne K.P."/>
            <person name="Wolfe K.H."/>
        </authorList>
    </citation>
    <scope>NUCLEOTIDE SEQUENCE [LARGE SCALE GENOMIC DNA]</scope>
    <source>
        <strain evidence="5">ATCC 10662 / CBS 1146 / NBRC 0425 / NCYC 2629 / NRRL Y-866</strain>
    </source>
</reference>
<dbReference type="Gene3D" id="3.40.50.2000">
    <property type="entry name" value="Glycogen Phosphorylase B"/>
    <property type="match status" value="2"/>
</dbReference>
<dbReference type="Pfam" id="PF00982">
    <property type="entry name" value="Glyco_transf_20"/>
    <property type="match status" value="1"/>
</dbReference>
<proteinExistence type="inferred from homology"/>
<dbReference type="GO" id="GO:0003825">
    <property type="term" value="F:alpha,alpha-trehalose-phosphate synthase (UDP-forming) activity"/>
    <property type="evidence" value="ECO:0007669"/>
    <property type="project" value="TreeGrafter"/>
</dbReference>
<comment type="similarity">
    <text evidence="1">In the N-terminal section; belongs to the glycosyltransferase 20 family.</text>
</comment>
<dbReference type="PANTHER" id="PTHR10788:SF123">
    <property type="entry name" value="TREHALOSE-PHOSPHATASE"/>
    <property type="match status" value="1"/>
</dbReference>
<evidence type="ECO:0000256" key="1">
    <source>
        <dbReference type="ARBA" id="ARBA00005409"/>
    </source>
</evidence>
<dbReference type="Pfam" id="PF02358">
    <property type="entry name" value="Trehalose_PPase"/>
    <property type="match status" value="1"/>
</dbReference>
<dbReference type="InterPro" id="IPR003337">
    <property type="entry name" value="Trehalose_PPase"/>
</dbReference>
<dbReference type="PANTHER" id="PTHR10788">
    <property type="entry name" value="TREHALOSE-6-PHOSPHATE SYNTHASE"/>
    <property type="match status" value="1"/>
</dbReference>
<dbReference type="GO" id="GO:0010508">
    <property type="term" value="P:positive regulation of autophagy"/>
    <property type="evidence" value="ECO:0007669"/>
    <property type="project" value="EnsemblFungi"/>
</dbReference>
<keyword evidence="5" id="KW-1185">Reference proteome</keyword>
<dbReference type="FunCoup" id="G8ZPK0">
    <property type="interactions" value="264"/>
</dbReference>
<evidence type="ECO:0008006" key="6">
    <source>
        <dbReference type="Google" id="ProtNLM"/>
    </source>
</evidence>
<accession>G8ZPK0</accession>
<dbReference type="Gene3D" id="3.40.50.1000">
    <property type="entry name" value="HAD superfamily/HAD-like"/>
    <property type="match status" value="1"/>
</dbReference>
<dbReference type="InterPro" id="IPR001830">
    <property type="entry name" value="Glyco_trans_20"/>
</dbReference>
<dbReference type="CDD" id="cd03788">
    <property type="entry name" value="GT20_TPS"/>
    <property type="match status" value="1"/>
</dbReference>
<dbReference type="GO" id="GO:0034605">
    <property type="term" value="P:cellular response to heat"/>
    <property type="evidence" value="ECO:0007669"/>
    <property type="project" value="TreeGrafter"/>
</dbReference>
<dbReference type="GO" id="GO:0005829">
    <property type="term" value="C:cytosol"/>
    <property type="evidence" value="ECO:0007669"/>
    <property type="project" value="TreeGrafter"/>
</dbReference>
<evidence type="ECO:0000256" key="2">
    <source>
        <dbReference type="ARBA" id="ARBA00006330"/>
    </source>
</evidence>
<feature type="compositionally biased region" description="Basic and acidic residues" evidence="3">
    <location>
        <begin position="887"/>
        <end position="896"/>
    </location>
</feature>
<dbReference type="NCBIfam" id="TIGR01484">
    <property type="entry name" value="HAD-SF-IIB"/>
    <property type="match status" value="1"/>
</dbReference>
<dbReference type="CDD" id="cd01627">
    <property type="entry name" value="HAD_TPP"/>
    <property type="match status" value="1"/>
</dbReference>
<dbReference type="eggNOG" id="KOG1050">
    <property type="taxonomic scope" value="Eukaryota"/>
</dbReference>
<dbReference type="SUPFAM" id="SSF56784">
    <property type="entry name" value="HAD-like"/>
    <property type="match status" value="1"/>
</dbReference>
<evidence type="ECO:0000256" key="3">
    <source>
        <dbReference type="SAM" id="MobiDB-lite"/>
    </source>
</evidence>
<dbReference type="KEGG" id="tdl:TDEL_0B04150"/>
<comment type="similarity">
    <text evidence="2">In the C-terminal section; belongs to the trehalose phosphatase family.</text>
</comment>
<feature type="region of interest" description="Disordered" evidence="3">
    <location>
        <begin position="856"/>
        <end position="942"/>
    </location>
</feature>
<dbReference type="InterPro" id="IPR023214">
    <property type="entry name" value="HAD_sf"/>
</dbReference>
<organism evidence="4 5">
    <name type="scientific">Torulaspora delbrueckii</name>
    <name type="common">Yeast</name>
    <name type="synonym">Candida colliculosa</name>
    <dbReference type="NCBI Taxonomy" id="4950"/>
    <lineage>
        <taxon>Eukaryota</taxon>
        <taxon>Fungi</taxon>
        <taxon>Dikarya</taxon>
        <taxon>Ascomycota</taxon>
        <taxon>Saccharomycotina</taxon>
        <taxon>Saccharomycetes</taxon>
        <taxon>Saccharomycetales</taxon>
        <taxon>Saccharomycetaceae</taxon>
        <taxon>Torulaspora</taxon>
    </lineage>
</organism>
<dbReference type="OrthoDB" id="755951at2759"/>
<dbReference type="GO" id="GO:0005946">
    <property type="term" value="C:alpha,alpha-trehalose-phosphate synthase complex (UDP-forming)"/>
    <property type="evidence" value="ECO:0007669"/>
    <property type="project" value="EnsemblFungi"/>
</dbReference>
<dbReference type="NCBIfam" id="TIGR00685">
    <property type="entry name" value="T6PP"/>
    <property type="match status" value="1"/>
</dbReference>
<dbReference type="InterPro" id="IPR006379">
    <property type="entry name" value="HAD-SF_hydro_IIB"/>
</dbReference>